<name>A0A913Y0P0_EXADI</name>
<dbReference type="PROSITE" id="PS51089">
    <property type="entry name" value="HP"/>
    <property type="match status" value="1"/>
</dbReference>
<dbReference type="FunFam" id="2.10.110.10:FF:000055">
    <property type="entry name" value="Actin binding LIM protein 1"/>
    <property type="match status" value="1"/>
</dbReference>
<dbReference type="InterPro" id="IPR051618">
    <property type="entry name" value="Actin-binding_LIM"/>
</dbReference>
<keyword evidence="2 4" id="KW-0862">Zinc</keyword>
<evidence type="ECO:0000256" key="5">
    <source>
        <dbReference type="SAM" id="MobiDB-lite"/>
    </source>
</evidence>
<keyword evidence="3 4" id="KW-0440">LIM domain</keyword>
<keyword evidence="1 4" id="KW-0479">Metal-binding</keyword>
<evidence type="ECO:0008006" key="10">
    <source>
        <dbReference type="Google" id="ProtNLM"/>
    </source>
</evidence>
<dbReference type="Pfam" id="PF02209">
    <property type="entry name" value="VHP"/>
    <property type="match status" value="1"/>
</dbReference>
<dbReference type="AlphaFoldDB" id="A0A913Y0P0"/>
<dbReference type="GO" id="GO:0007010">
    <property type="term" value="P:cytoskeleton organization"/>
    <property type="evidence" value="ECO:0007669"/>
    <property type="project" value="InterPro"/>
</dbReference>
<sequence length="419" mass="47789">MGEGDVSCWGCRKPCLGEVLNFEDHFFHTDCLNCKVCNCQLANKTIYNYEDHYYCSDHYFQRYGQKCFVCREFIEGEALIVHGNVYHEACFACSICRKPFPEGEEIVYDGKTYKCNSCANPPKSPSTPSTLQKCAGCGDQLRGSQALLALEKQWHLWCFKCCQCGSLLSGEYMAKDGQPYCEKCYQNLYGIACAGCGSFITGKVLQAGSKHFHPRCSRCAKCNQVFGEGEEMYLQGNEIWHPRCTEGATIEIKQSKDVQSSPAPEPPVRTASHHTDWNVRYQQNGLPEEKPVREPKPRPHSYHEASVASQSYSPPSSGTSTGQRTVNRRISADDMDQVLQRNFHHSDSELSALQQPQKYYPYEQLKTSNFKLPKGIDKTKLETYLSDQDFFDVFSMARVDFYTLPAWKQRDFKKKKLLF</sequence>
<protein>
    <recommendedName>
        <fullName evidence="10">Actin-binding LIM protein 1</fullName>
    </recommendedName>
</protein>
<dbReference type="FunFam" id="2.10.110.10:FF:000075">
    <property type="entry name" value="Actin-binding lim protein 1"/>
    <property type="match status" value="1"/>
</dbReference>
<feature type="domain" description="LIM zinc-binding" evidence="6">
    <location>
        <begin position="132"/>
        <end position="191"/>
    </location>
</feature>
<reference evidence="8" key="1">
    <citation type="submission" date="2022-11" db="UniProtKB">
        <authorList>
            <consortium name="EnsemblMetazoa"/>
        </authorList>
    </citation>
    <scope>IDENTIFICATION</scope>
</reference>
<evidence type="ECO:0000256" key="1">
    <source>
        <dbReference type="ARBA" id="ARBA00022723"/>
    </source>
</evidence>
<evidence type="ECO:0000256" key="3">
    <source>
        <dbReference type="ARBA" id="ARBA00023038"/>
    </source>
</evidence>
<dbReference type="Gene3D" id="2.10.110.10">
    <property type="entry name" value="Cysteine Rich Protein"/>
    <property type="match status" value="4"/>
</dbReference>
<dbReference type="GO" id="GO:0046872">
    <property type="term" value="F:metal ion binding"/>
    <property type="evidence" value="ECO:0007669"/>
    <property type="project" value="UniProtKB-KW"/>
</dbReference>
<feature type="domain" description="HP" evidence="7">
    <location>
        <begin position="354"/>
        <end position="419"/>
    </location>
</feature>
<dbReference type="PROSITE" id="PS00478">
    <property type="entry name" value="LIM_DOMAIN_1"/>
    <property type="match status" value="3"/>
</dbReference>
<evidence type="ECO:0000313" key="9">
    <source>
        <dbReference type="Proteomes" id="UP000887567"/>
    </source>
</evidence>
<dbReference type="Proteomes" id="UP000887567">
    <property type="component" value="Unplaced"/>
</dbReference>
<accession>A0A913Y0P0</accession>
<dbReference type="SUPFAM" id="SSF57716">
    <property type="entry name" value="Glucocorticoid receptor-like (DNA-binding domain)"/>
    <property type="match status" value="5"/>
</dbReference>
<dbReference type="Pfam" id="PF00412">
    <property type="entry name" value="LIM"/>
    <property type="match status" value="4"/>
</dbReference>
<feature type="compositionally biased region" description="Basic and acidic residues" evidence="5">
    <location>
        <begin position="287"/>
        <end position="303"/>
    </location>
</feature>
<dbReference type="GO" id="GO:0051015">
    <property type="term" value="F:actin filament binding"/>
    <property type="evidence" value="ECO:0007669"/>
    <property type="project" value="TreeGrafter"/>
</dbReference>
<evidence type="ECO:0000256" key="2">
    <source>
        <dbReference type="ARBA" id="ARBA00022833"/>
    </source>
</evidence>
<dbReference type="GO" id="GO:0030032">
    <property type="term" value="P:lamellipodium assembly"/>
    <property type="evidence" value="ECO:0007669"/>
    <property type="project" value="TreeGrafter"/>
</dbReference>
<dbReference type="InterPro" id="IPR003128">
    <property type="entry name" value="Villin_headpiece"/>
</dbReference>
<dbReference type="SMART" id="SM00132">
    <property type="entry name" value="LIM"/>
    <property type="match status" value="4"/>
</dbReference>
<evidence type="ECO:0000259" key="6">
    <source>
        <dbReference type="PROSITE" id="PS50023"/>
    </source>
</evidence>
<dbReference type="OrthoDB" id="1746725at2759"/>
<proteinExistence type="predicted"/>
<keyword evidence="9" id="KW-1185">Reference proteome</keyword>
<dbReference type="CDD" id="cd09330">
    <property type="entry name" value="LIM4_abLIM"/>
    <property type="match status" value="1"/>
</dbReference>
<dbReference type="FunFam" id="2.10.110.10:FF:000003">
    <property type="entry name" value="actin-binding LIM protein 1 isoform X1"/>
    <property type="match status" value="1"/>
</dbReference>
<feature type="region of interest" description="Disordered" evidence="5">
    <location>
        <begin position="252"/>
        <end position="324"/>
    </location>
</feature>
<dbReference type="PROSITE" id="PS50023">
    <property type="entry name" value="LIM_DOMAIN_2"/>
    <property type="match status" value="2"/>
</dbReference>
<dbReference type="PANTHER" id="PTHR24213">
    <property type="entry name" value="ACTIN-BINDING LIM PROTEIN"/>
    <property type="match status" value="1"/>
</dbReference>
<feature type="domain" description="LIM zinc-binding" evidence="6">
    <location>
        <begin position="6"/>
        <end position="65"/>
    </location>
</feature>
<dbReference type="PANTHER" id="PTHR24213:SF9">
    <property type="entry name" value="UNCOORDINATED 115A, ISOFORM B-RELATED"/>
    <property type="match status" value="1"/>
</dbReference>
<dbReference type="InterPro" id="IPR001781">
    <property type="entry name" value="Znf_LIM"/>
</dbReference>
<dbReference type="SUPFAM" id="SSF47050">
    <property type="entry name" value="VHP, Villin headpiece domain"/>
    <property type="match status" value="1"/>
</dbReference>
<dbReference type="SMART" id="SM00153">
    <property type="entry name" value="VHP"/>
    <property type="match status" value="1"/>
</dbReference>
<evidence type="ECO:0000313" key="8">
    <source>
        <dbReference type="EnsemblMetazoa" id="XP_020912688.1"/>
    </source>
</evidence>
<dbReference type="EnsemblMetazoa" id="XM_021057029.2">
    <property type="protein sequence ID" value="XP_020912688.1"/>
    <property type="gene ID" value="LOC110250431"/>
</dbReference>
<dbReference type="OMA" id="CTACTEP"/>
<evidence type="ECO:0000259" key="7">
    <source>
        <dbReference type="PROSITE" id="PS51089"/>
    </source>
</evidence>
<dbReference type="GeneID" id="110250431"/>
<dbReference type="InterPro" id="IPR036886">
    <property type="entry name" value="Villin_headpiece_dom_sf"/>
</dbReference>
<evidence type="ECO:0000256" key="4">
    <source>
        <dbReference type="PROSITE-ProRule" id="PRU00125"/>
    </source>
</evidence>
<feature type="compositionally biased region" description="Low complexity" evidence="5">
    <location>
        <begin position="305"/>
        <end position="323"/>
    </location>
</feature>
<dbReference type="CDD" id="cd09329">
    <property type="entry name" value="LIM3_abLIM"/>
    <property type="match status" value="1"/>
</dbReference>
<organism evidence="8 9">
    <name type="scientific">Exaiptasia diaphana</name>
    <name type="common">Tropical sea anemone</name>
    <name type="synonym">Aiptasia pulchella</name>
    <dbReference type="NCBI Taxonomy" id="2652724"/>
    <lineage>
        <taxon>Eukaryota</taxon>
        <taxon>Metazoa</taxon>
        <taxon>Cnidaria</taxon>
        <taxon>Anthozoa</taxon>
        <taxon>Hexacorallia</taxon>
        <taxon>Actiniaria</taxon>
        <taxon>Aiptasiidae</taxon>
        <taxon>Exaiptasia</taxon>
    </lineage>
</organism>
<dbReference type="KEGG" id="epa:110250431"/>
<dbReference type="Gene3D" id="1.10.950.10">
    <property type="entry name" value="Villin headpiece domain"/>
    <property type="match status" value="1"/>
</dbReference>
<dbReference type="GO" id="GO:0015629">
    <property type="term" value="C:actin cytoskeleton"/>
    <property type="evidence" value="ECO:0007669"/>
    <property type="project" value="TreeGrafter"/>
</dbReference>
<dbReference type="RefSeq" id="XP_020912688.1">
    <property type="nucleotide sequence ID" value="XM_021057029.2"/>
</dbReference>